<dbReference type="GO" id="GO:0046983">
    <property type="term" value="F:protein dimerization activity"/>
    <property type="evidence" value="ECO:0007669"/>
    <property type="project" value="InterPro"/>
</dbReference>
<organism evidence="6 7">
    <name type="scientific">Candidatus Faecenecus gallistercoris</name>
    <dbReference type="NCBI Taxonomy" id="2840793"/>
    <lineage>
        <taxon>Bacteria</taxon>
        <taxon>Bacillati</taxon>
        <taxon>Bacillota</taxon>
        <taxon>Bacillota incertae sedis</taxon>
        <taxon>Candidatus Faecenecus</taxon>
    </lineage>
</organism>
<dbReference type="Pfam" id="PF01325">
    <property type="entry name" value="Fe_dep_repress"/>
    <property type="match status" value="1"/>
</dbReference>
<keyword evidence="4" id="KW-0804">Transcription</keyword>
<accession>A0A9D1CLU0</accession>
<evidence type="ECO:0000256" key="1">
    <source>
        <dbReference type="ARBA" id="ARBA00007871"/>
    </source>
</evidence>
<feature type="domain" description="HTH dtxR-type" evidence="5">
    <location>
        <begin position="1"/>
        <end position="61"/>
    </location>
</feature>
<dbReference type="SUPFAM" id="SSF47979">
    <property type="entry name" value="Iron-dependent repressor protein, dimerization domain"/>
    <property type="match status" value="1"/>
</dbReference>
<keyword evidence="2" id="KW-0805">Transcription regulation</keyword>
<reference evidence="6" key="1">
    <citation type="submission" date="2020-10" db="EMBL/GenBank/DDBJ databases">
        <authorList>
            <person name="Gilroy R."/>
        </authorList>
    </citation>
    <scope>NUCLEOTIDE SEQUENCE</scope>
    <source>
        <strain evidence="6">CHK165-10780</strain>
    </source>
</reference>
<dbReference type="GO" id="GO:0003677">
    <property type="term" value="F:DNA binding"/>
    <property type="evidence" value="ECO:0007669"/>
    <property type="project" value="UniProtKB-KW"/>
</dbReference>
<dbReference type="InterPro" id="IPR050536">
    <property type="entry name" value="DtxR_MntR_Metal-Reg"/>
</dbReference>
<dbReference type="SMART" id="SM00347">
    <property type="entry name" value="HTH_MARR"/>
    <property type="match status" value="1"/>
</dbReference>
<dbReference type="SMART" id="SM00529">
    <property type="entry name" value="HTH_DTXR"/>
    <property type="match status" value="1"/>
</dbReference>
<comment type="similarity">
    <text evidence="1">Belongs to the DtxR/MntR family.</text>
</comment>
<dbReference type="EMBL" id="DVFU01000104">
    <property type="protein sequence ID" value="HIQ65149.1"/>
    <property type="molecule type" value="Genomic_DNA"/>
</dbReference>
<dbReference type="InterPro" id="IPR022689">
    <property type="entry name" value="Iron_dep_repressor"/>
</dbReference>
<evidence type="ECO:0000259" key="5">
    <source>
        <dbReference type="PROSITE" id="PS50944"/>
    </source>
</evidence>
<evidence type="ECO:0000256" key="4">
    <source>
        <dbReference type="ARBA" id="ARBA00023163"/>
    </source>
</evidence>
<dbReference type="InterPro" id="IPR001367">
    <property type="entry name" value="Fe_dep_repressor"/>
</dbReference>
<reference evidence="6" key="2">
    <citation type="journal article" date="2021" name="PeerJ">
        <title>Extensive microbial diversity within the chicken gut microbiome revealed by metagenomics and culture.</title>
        <authorList>
            <person name="Gilroy R."/>
            <person name="Ravi A."/>
            <person name="Getino M."/>
            <person name="Pursley I."/>
            <person name="Horton D.L."/>
            <person name="Alikhan N.F."/>
            <person name="Baker D."/>
            <person name="Gharbi K."/>
            <person name="Hall N."/>
            <person name="Watson M."/>
            <person name="Adriaenssens E.M."/>
            <person name="Foster-Nyarko E."/>
            <person name="Jarju S."/>
            <person name="Secka A."/>
            <person name="Antonio M."/>
            <person name="Oren A."/>
            <person name="Chaudhuri R.R."/>
            <person name="La Ragione R."/>
            <person name="Hildebrand F."/>
            <person name="Pallen M.J."/>
        </authorList>
    </citation>
    <scope>NUCLEOTIDE SEQUENCE</scope>
    <source>
        <strain evidence="6">CHK165-10780</strain>
    </source>
</reference>
<dbReference type="AlphaFoldDB" id="A0A9D1CLU0"/>
<dbReference type="InterPro" id="IPR036421">
    <property type="entry name" value="Fe_dep_repressor_sf"/>
</dbReference>
<evidence type="ECO:0000313" key="7">
    <source>
        <dbReference type="Proteomes" id="UP000886725"/>
    </source>
</evidence>
<dbReference type="SUPFAM" id="SSF46785">
    <property type="entry name" value="Winged helix' DNA-binding domain"/>
    <property type="match status" value="1"/>
</dbReference>
<dbReference type="InterPro" id="IPR036388">
    <property type="entry name" value="WH-like_DNA-bd_sf"/>
</dbReference>
<dbReference type="InterPro" id="IPR036390">
    <property type="entry name" value="WH_DNA-bd_sf"/>
</dbReference>
<proteinExistence type="inferred from homology"/>
<dbReference type="Gene3D" id="1.10.10.10">
    <property type="entry name" value="Winged helix-like DNA-binding domain superfamily/Winged helix DNA-binding domain"/>
    <property type="match status" value="1"/>
</dbReference>
<dbReference type="InterPro" id="IPR022687">
    <property type="entry name" value="HTH_DTXR"/>
</dbReference>
<gene>
    <name evidence="6" type="ORF">IAC85_05365</name>
</gene>
<dbReference type="PANTHER" id="PTHR33238">
    <property type="entry name" value="IRON (METAL) DEPENDENT REPRESSOR, DTXR FAMILY"/>
    <property type="match status" value="1"/>
</dbReference>
<evidence type="ECO:0000313" key="6">
    <source>
        <dbReference type="EMBL" id="HIQ65149.1"/>
    </source>
</evidence>
<protein>
    <submittedName>
        <fullName evidence="6">Metal-dependent transcriptional regulator</fullName>
    </submittedName>
</protein>
<dbReference type="PANTHER" id="PTHR33238:SF7">
    <property type="entry name" value="IRON-DEPENDENT TRANSCRIPTIONAL REGULATOR"/>
    <property type="match status" value="1"/>
</dbReference>
<dbReference type="GO" id="GO:0046914">
    <property type="term" value="F:transition metal ion binding"/>
    <property type="evidence" value="ECO:0007669"/>
    <property type="project" value="InterPro"/>
</dbReference>
<dbReference type="Pfam" id="PF02742">
    <property type="entry name" value="Fe_dep_repr_C"/>
    <property type="match status" value="1"/>
</dbReference>
<dbReference type="InterPro" id="IPR000835">
    <property type="entry name" value="HTH_MarR-typ"/>
</dbReference>
<evidence type="ECO:0000256" key="3">
    <source>
        <dbReference type="ARBA" id="ARBA00023125"/>
    </source>
</evidence>
<dbReference type="PROSITE" id="PS50944">
    <property type="entry name" value="HTH_DTXR"/>
    <property type="match status" value="1"/>
</dbReference>
<dbReference type="GO" id="GO:0003700">
    <property type="term" value="F:DNA-binding transcription factor activity"/>
    <property type="evidence" value="ECO:0007669"/>
    <property type="project" value="InterPro"/>
</dbReference>
<keyword evidence="3" id="KW-0238">DNA-binding</keyword>
<comment type="caution">
    <text evidence="6">The sequence shown here is derived from an EMBL/GenBank/DDBJ whole genome shotgun (WGS) entry which is preliminary data.</text>
</comment>
<dbReference type="Proteomes" id="UP000886725">
    <property type="component" value="Unassembled WGS sequence"/>
</dbReference>
<evidence type="ECO:0000256" key="2">
    <source>
        <dbReference type="ARBA" id="ARBA00023015"/>
    </source>
</evidence>
<sequence length="122" mass="14225">MSESLEMYLKVIYTLIEQEERVHAIDIAKYMHISKPSVSKALAILKKEELVTSVEGRIELTTQGTKKAQQILSKYESIKEFLKQTLQLEEQDACINACRMEHIITDTCHQKIEEYLKEQKHD</sequence>
<name>A0A9D1CLU0_9FIRM</name>